<organism evidence="1 2">
    <name type="scientific">Stieleria magnilauensis</name>
    <dbReference type="NCBI Taxonomy" id="2527963"/>
    <lineage>
        <taxon>Bacteria</taxon>
        <taxon>Pseudomonadati</taxon>
        <taxon>Planctomycetota</taxon>
        <taxon>Planctomycetia</taxon>
        <taxon>Pirellulales</taxon>
        <taxon>Pirellulaceae</taxon>
        <taxon>Stieleria</taxon>
    </lineage>
</organism>
<reference evidence="1 2" key="1">
    <citation type="submission" date="2019-02" db="EMBL/GenBank/DDBJ databases">
        <title>Deep-cultivation of Planctomycetes and their phenomic and genomic characterization uncovers novel biology.</title>
        <authorList>
            <person name="Wiegand S."/>
            <person name="Jogler M."/>
            <person name="Boedeker C."/>
            <person name="Pinto D."/>
            <person name="Vollmers J."/>
            <person name="Rivas-Marin E."/>
            <person name="Kohn T."/>
            <person name="Peeters S.H."/>
            <person name="Heuer A."/>
            <person name="Rast P."/>
            <person name="Oberbeckmann S."/>
            <person name="Bunk B."/>
            <person name="Jeske O."/>
            <person name="Meyerdierks A."/>
            <person name="Storesund J.E."/>
            <person name="Kallscheuer N."/>
            <person name="Luecker S."/>
            <person name="Lage O.M."/>
            <person name="Pohl T."/>
            <person name="Merkel B.J."/>
            <person name="Hornburger P."/>
            <person name="Mueller R.-W."/>
            <person name="Bruemmer F."/>
            <person name="Labrenz M."/>
            <person name="Spormann A.M."/>
            <person name="Op den Camp H."/>
            <person name="Overmann J."/>
            <person name="Amann R."/>
            <person name="Jetten M.S.M."/>
            <person name="Mascher T."/>
            <person name="Medema M.H."/>
            <person name="Devos D.P."/>
            <person name="Kaster A.-K."/>
            <person name="Ovreas L."/>
            <person name="Rohde M."/>
            <person name="Galperin M.Y."/>
            <person name="Jogler C."/>
        </authorList>
    </citation>
    <scope>NUCLEOTIDE SEQUENCE [LARGE SCALE GENOMIC DNA]</scope>
    <source>
        <strain evidence="1 2">TBK1r</strain>
    </source>
</reference>
<evidence type="ECO:0000313" key="1">
    <source>
        <dbReference type="EMBL" id="QDV85244.1"/>
    </source>
</evidence>
<keyword evidence="2" id="KW-1185">Reference proteome</keyword>
<protein>
    <recommendedName>
        <fullName evidence="3">HEAT repeat protein</fullName>
    </recommendedName>
</protein>
<dbReference type="InterPro" id="IPR011989">
    <property type="entry name" value="ARM-like"/>
</dbReference>
<evidence type="ECO:0008006" key="3">
    <source>
        <dbReference type="Google" id="ProtNLM"/>
    </source>
</evidence>
<dbReference type="EMBL" id="CP036432">
    <property type="protein sequence ID" value="QDV85244.1"/>
    <property type="molecule type" value="Genomic_DNA"/>
</dbReference>
<dbReference type="SUPFAM" id="SSF48371">
    <property type="entry name" value="ARM repeat"/>
    <property type="match status" value="2"/>
</dbReference>
<evidence type="ECO:0000313" key="2">
    <source>
        <dbReference type="Proteomes" id="UP000318081"/>
    </source>
</evidence>
<proteinExistence type="predicted"/>
<accession>A0ABX5XTA3</accession>
<dbReference type="InterPro" id="IPR016024">
    <property type="entry name" value="ARM-type_fold"/>
</dbReference>
<dbReference type="Proteomes" id="UP000318081">
    <property type="component" value="Chromosome"/>
</dbReference>
<dbReference type="Gene3D" id="1.25.10.10">
    <property type="entry name" value="Leucine-rich Repeat Variant"/>
    <property type="match status" value="1"/>
</dbReference>
<gene>
    <name evidence="1" type="ORF">TBK1r_42230</name>
</gene>
<sequence length="788" mass="88076">MNLRWIFSEFLSQHCQGCPHHSPAGDPSWGNEIIASQRKAVEAREGKEADETARISELRANLADQSTQIGEMASPETRELIQFLEQLFSEDASKRAAASQRLVESASLAPELFPDASVTLLITLASTDDHAELTLPTCIALARASQSVRAAMLPMATANIERGFYTELTAELVDALGDTVQYPLSDTLIDSLIRTQHDDMAFLLWHRSSPSYQWHLNALQRSYDADQESVRQAFRLGLQNLDDRTRIRYCGALKRLQRSRPSIAVDLIESIAQSLCLFETNDSGSNTPSAEIVGVLQHAFKFAPDQVDEELASTFAGSRPAVKEDIIRVYSDLLDWDDEKTKEVDDIARSQQIAFGRLFDWVKDDTLELDLRGEAAEALENAASHRPVVISEKFDAILGYLALIVAIKEPPEPPPKIIIPGESEDPRLAGLQAHGRKREWLMLKDRLIRCLKHLTEQQSSVHFDTVAGCLQNRDANVGAELKAVCMTLLGTIGENYQLRSKALPLLMKGLMDYESVWVRGHAIDATCEMFRYSKSPPPSNIIDIMNVHLRDTYTMVHKAAVEVVSRGPRWFDEDQALDAMTALATHLKVYKDDPIQLESICEAILGLARQHDGLMHIAIGLVKSTLPTGESRPDQKIIANLVRTCPPNSPIAGVVSILIAEFLARVRSRRLNGYEHDRKRMFQWLHSLPPRTYQHISNQLLNAAREMAVHDPWETTHFASLFSHFGDFAKENSILDTVRNAIRDEPRHQEFRDDLLKLATVAKGNACLRTGDVDLAMATFASQGDPQS</sequence>
<name>A0ABX5XTA3_9BACT</name>